<dbReference type="Proteomes" id="UP000016801">
    <property type="component" value="Unassembled WGS sequence"/>
</dbReference>
<proteinExistence type="predicted"/>
<comment type="caution">
    <text evidence="3">The sequence shown here is derived from an EMBL/GenBank/DDBJ whole genome shotgun (WGS) entry which is preliminary data.</text>
</comment>
<dbReference type="PANTHER" id="PTHR24198:SF194">
    <property type="entry name" value="INVERSIN-A"/>
    <property type="match status" value="1"/>
</dbReference>
<evidence type="ECO:0000313" key="3">
    <source>
        <dbReference type="EMBL" id="CCE29378.1"/>
    </source>
</evidence>
<dbReference type="VEuPathDB" id="FungiDB:CPUR_03071"/>
<dbReference type="EMBL" id="CAGA01000013">
    <property type="protein sequence ID" value="CCE29378.1"/>
    <property type="molecule type" value="Genomic_DNA"/>
</dbReference>
<dbReference type="PANTHER" id="PTHR24198">
    <property type="entry name" value="ANKYRIN REPEAT AND PROTEIN KINASE DOMAIN-CONTAINING PROTEIN"/>
    <property type="match status" value="1"/>
</dbReference>
<evidence type="ECO:0000313" key="4">
    <source>
        <dbReference type="Proteomes" id="UP000016801"/>
    </source>
</evidence>
<dbReference type="InterPro" id="IPR036770">
    <property type="entry name" value="Ankyrin_rpt-contain_sf"/>
</dbReference>
<dbReference type="Gene3D" id="1.25.40.20">
    <property type="entry name" value="Ankyrin repeat-containing domain"/>
    <property type="match status" value="2"/>
</dbReference>
<gene>
    <name evidence="3" type="ORF">CPUR_03071</name>
</gene>
<dbReference type="InterPro" id="IPR002110">
    <property type="entry name" value="Ankyrin_rpt"/>
</dbReference>
<name>M1W8N2_CLAP2</name>
<organism evidence="3 4">
    <name type="scientific">Claviceps purpurea (strain 20.1)</name>
    <name type="common">Ergot fungus</name>
    <name type="synonym">Sphacelia segetum</name>
    <dbReference type="NCBI Taxonomy" id="1111077"/>
    <lineage>
        <taxon>Eukaryota</taxon>
        <taxon>Fungi</taxon>
        <taxon>Dikarya</taxon>
        <taxon>Ascomycota</taxon>
        <taxon>Pezizomycotina</taxon>
        <taxon>Sordariomycetes</taxon>
        <taxon>Hypocreomycetidae</taxon>
        <taxon>Hypocreales</taxon>
        <taxon>Clavicipitaceae</taxon>
        <taxon>Claviceps</taxon>
    </lineage>
</organism>
<keyword evidence="1" id="KW-0677">Repeat</keyword>
<dbReference type="HOGENOM" id="CLU_057149_0_0_1"/>
<sequence>MGCPAREADPMTRKGDIDESTCPMVLLPPEMKNQIISYIIDDQTTASALRTLEIFCRWGGQIDAVERLSQWGRQRSDKDEVMYETSTALHFAVFLGNVRLTETLLDMKASLTIPCSAPLWELMGTEELLLRVSYFQSILEYYLSSYHCAFPIFLAFLQSDPEMCKLLVDHGAGREATINNNVFLTGFAKTSMSPAPKISQCTPLHVALFNGCTQGMQIALETGAAKESKNSDSRTPLYVCALGMKDFKESIKKADSRTIEEHMRCFRKFVELGGSVNPE</sequence>
<protein>
    <submittedName>
        <fullName evidence="3">Uncharacterized protein</fullName>
    </submittedName>
</protein>
<dbReference type="OrthoDB" id="20872at2759"/>
<accession>M1W8N2</accession>
<dbReference type="STRING" id="1111077.M1W8N2"/>
<evidence type="ECO:0000256" key="2">
    <source>
        <dbReference type="ARBA" id="ARBA00023043"/>
    </source>
</evidence>
<keyword evidence="4" id="KW-1185">Reference proteome</keyword>
<dbReference type="SMART" id="SM00248">
    <property type="entry name" value="ANK"/>
    <property type="match status" value="4"/>
</dbReference>
<keyword evidence="2" id="KW-0040">ANK repeat</keyword>
<dbReference type="SUPFAM" id="SSF48403">
    <property type="entry name" value="Ankyrin repeat"/>
    <property type="match status" value="1"/>
</dbReference>
<reference evidence="3 4" key="1">
    <citation type="journal article" date="2013" name="PLoS Genet.">
        <title>Plant-symbiotic fungi as chemical engineers: Multi-genome analysis of the Clavicipitaceae reveals dynamics of alkaloid loci.</title>
        <authorList>
            <person name="Schardl C.L."/>
            <person name="Young C.A."/>
            <person name="Hesse U."/>
            <person name="Amyotte S.G."/>
            <person name="Andreeva K."/>
            <person name="Calie P.J."/>
            <person name="Fleetwood D.J."/>
            <person name="Haws D.C."/>
            <person name="Moore N."/>
            <person name="Oeser B."/>
            <person name="Panaccione D.G."/>
            <person name="Schweri K.K."/>
            <person name="Voisey C.R."/>
            <person name="Farman M.L."/>
            <person name="Jaromczyk J.W."/>
            <person name="Roe B.A."/>
            <person name="O'Sullivan D.M."/>
            <person name="Scott B."/>
            <person name="Tudzynski P."/>
            <person name="An Z."/>
            <person name="Arnaoudova E.G."/>
            <person name="Bullock C.T."/>
            <person name="Charlton N.D."/>
            <person name="Chen L."/>
            <person name="Cox M."/>
            <person name="Dinkins R.D."/>
            <person name="Florea S."/>
            <person name="Glenn A.E."/>
            <person name="Gordon A."/>
            <person name="Gueldener U."/>
            <person name="Harris D.R."/>
            <person name="Hollin W."/>
            <person name="Jaromczyk J."/>
            <person name="Johnson R.D."/>
            <person name="Khan A.K."/>
            <person name="Leistner E."/>
            <person name="Leuchtmann A."/>
            <person name="Li C."/>
            <person name="Liu J."/>
            <person name="Liu J."/>
            <person name="Liu M."/>
            <person name="Mace W."/>
            <person name="Machado C."/>
            <person name="Nagabhyru P."/>
            <person name="Pan J."/>
            <person name="Schmid J."/>
            <person name="Sugawara K."/>
            <person name="Steiner U."/>
            <person name="Takach J.E."/>
            <person name="Tanaka E."/>
            <person name="Webb J.S."/>
            <person name="Wilson E.V."/>
            <person name="Wiseman J.L."/>
            <person name="Yoshida R."/>
            <person name="Zeng Z."/>
        </authorList>
    </citation>
    <scope>NUCLEOTIDE SEQUENCE [LARGE SCALE GENOMIC DNA]</scope>
    <source>
        <strain evidence="3 4">20.1</strain>
    </source>
</reference>
<dbReference type="AlphaFoldDB" id="M1W8N2"/>
<evidence type="ECO:0000256" key="1">
    <source>
        <dbReference type="ARBA" id="ARBA00022737"/>
    </source>
</evidence>